<comment type="caution">
    <text evidence="2">The sequence shown here is derived from an EMBL/GenBank/DDBJ whole genome shotgun (WGS) entry which is preliminary data.</text>
</comment>
<dbReference type="EMBL" id="BJWG01000008">
    <property type="protein sequence ID" value="GEL95350.1"/>
    <property type="molecule type" value="Genomic_DNA"/>
</dbReference>
<dbReference type="OrthoDB" id="5496837at2"/>
<evidence type="ECO:0000259" key="1">
    <source>
        <dbReference type="Pfam" id="PF02557"/>
    </source>
</evidence>
<dbReference type="InterPro" id="IPR003709">
    <property type="entry name" value="VanY-like_core_dom"/>
</dbReference>
<dbReference type="RefSeq" id="WP_146842995.1">
    <property type="nucleotide sequence ID" value="NZ_BJWG01000008.1"/>
</dbReference>
<protein>
    <recommendedName>
        <fullName evidence="1">D-alanyl-D-alanine carboxypeptidase-like core domain-containing protein</fullName>
    </recommendedName>
</protein>
<evidence type="ECO:0000313" key="3">
    <source>
        <dbReference type="Proteomes" id="UP000321720"/>
    </source>
</evidence>
<proteinExistence type="predicted"/>
<dbReference type="InterPro" id="IPR009045">
    <property type="entry name" value="Zn_M74/Hedgehog-like"/>
</dbReference>
<dbReference type="Proteomes" id="UP000321720">
    <property type="component" value="Unassembled WGS sequence"/>
</dbReference>
<keyword evidence="3" id="KW-1185">Reference proteome</keyword>
<dbReference type="Gene3D" id="3.30.1380.10">
    <property type="match status" value="1"/>
</dbReference>
<evidence type="ECO:0000313" key="2">
    <source>
        <dbReference type="EMBL" id="GEL95350.1"/>
    </source>
</evidence>
<dbReference type="SUPFAM" id="SSF55166">
    <property type="entry name" value="Hedgehog/DD-peptidase"/>
    <property type="match status" value="1"/>
</dbReference>
<accession>A0A511JBI3</accession>
<dbReference type="GO" id="GO:0006508">
    <property type="term" value="P:proteolysis"/>
    <property type="evidence" value="ECO:0007669"/>
    <property type="project" value="InterPro"/>
</dbReference>
<gene>
    <name evidence="2" type="ORF">CCO02nite_20080</name>
</gene>
<feature type="domain" description="D-alanyl-D-alanine carboxypeptidase-like core" evidence="1">
    <location>
        <begin position="11"/>
        <end position="126"/>
    </location>
</feature>
<sequence length="227" mass="23962">MDTATITPGHWLRADAAASYARMRAAGMPAGITSAGRTYAEQVAIFTSLYSQVNTGRDYQRWDGRDWWRKNDGGTGYAAPPGTSTHETGVSLDLPEPARAWVRAHGVAYGWRHDTVRGEPWHMTYYPGDDQHQEDDVALTQDDLERVKEASANGLTVLLAEAAAGSTTRGRQAAAALRAITAVDADALADAVADALPATGGGITKAQVRQAAKAALVDVLTGGTGKA</sequence>
<name>A0A511JBI3_9CELL</name>
<dbReference type="CDD" id="cd14814">
    <property type="entry name" value="Peptidase_M15"/>
    <property type="match status" value="1"/>
</dbReference>
<dbReference type="Pfam" id="PF02557">
    <property type="entry name" value="VanY"/>
    <property type="match status" value="1"/>
</dbReference>
<dbReference type="GO" id="GO:0008233">
    <property type="term" value="F:peptidase activity"/>
    <property type="evidence" value="ECO:0007669"/>
    <property type="project" value="InterPro"/>
</dbReference>
<reference evidence="2 3" key="1">
    <citation type="submission" date="2019-07" db="EMBL/GenBank/DDBJ databases">
        <title>Whole genome shotgun sequence of Cellulomonas composti NBRC 100758.</title>
        <authorList>
            <person name="Hosoyama A."/>
            <person name="Uohara A."/>
            <person name="Ohji S."/>
            <person name="Ichikawa N."/>
        </authorList>
    </citation>
    <scope>NUCLEOTIDE SEQUENCE [LARGE SCALE GENOMIC DNA]</scope>
    <source>
        <strain evidence="2 3">NBRC 100758</strain>
    </source>
</reference>
<organism evidence="2 3">
    <name type="scientific">Cellulomonas composti</name>
    <dbReference type="NCBI Taxonomy" id="266130"/>
    <lineage>
        <taxon>Bacteria</taxon>
        <taxon>Bacillati</taxon>
        <taxon>Actinomycetota</taxon>
        <taxon>Actinomycetes</taxon>
        <taxon>Micrococcales</taxon>
        <taxon>Cellulomonadaceae</taxon>
        <taxon>Cellulomonas</taxon>
    </lineage>
</organism>
<dbReference type="AlphaFoldDB" id="A0A511JBI3"/>